<dbReference type="PANTHER" id="PTHR43198">
    <property type="entry name" value="BIFUNCTIONAL TH2 PROTEIN"/>
    <property type="match status" value="1"/>
</dbReference>
<accession>A0A8J5LES5</accession>
<dbReference type="GO" id="GO:0005829">
    <property type="term" value="C:cytosol"/>
    <property type="evidence" value="ECO:0007669"/>
    <property type="project" value="TreeGrafter"/>
</dbReference>
<name>A0A8J5LES5_ZINOF</name>
<dbReference type="FunFam" id="1.20.910.10:FF:000006">
    <property type="entry name" value="Bifunctional TH2 protein, mitochondrial"/>
    <property type="match status" value="1"/>
</dbReference>
<dbReference type="CDD" id="cd19368">
    <property type="entry name" value="TenA_C_AtTH2-like"/>
    <property type="match status" value="1"/>
</dbReference>
<proteinExistence type="predicted"/>
<evidence type="ECO:0000313" key="2">
    <source>
        <dbReference type="Proteomes" id="UP000734854"/>
    </source>
</evidence>
<dbReference type="AlphaFoldDB" id="A0A8J5LES5"/>
<dbReference type="InterPro" id="IPR023214">
    <property type="entry name" value="HAD_sf"/>
</dbReference>
<sequence>MQRNRPLRSEKLTTSTSLAAEAAARDGSAAGRFWIACQEEAVFALYTPFMVCLAAGKLGLDVFRNYIAQNARLLKAFAQAYQMAEGYADDDESKAVFKQLRISVLKRLTMNDSVSREWGIATRQEVIPNSATLKYTEFLLETAAGKIEGGKGSLLIDTPFEKTRITAYTVGAMTPFTRLVAYLAKELHFHLKHKGNDHPCKKWIDIYASASFEASAVQIEQLLDKLSVSLTSEELAIVEKLYRQAMKHEIEFYSSLPIVQPALVPLLKVHDLTHHLVIFSDFDLTCTVIDSSATLAEISISISSRASPSGTDDDNQNAQVSSSDVRTAWDAIAKLYTEEFGQCIKSIVPSEQDAAKTLDYESLYNNLEQISVFEKRANSRVIESGLLKGISLEDIKRVGELLVLQDGCKDFFQESVKMKEKFNADFHILSCCWCADLMRSAFSSVGCLNALNIHSNEFIYEESISTGEFVRTIESPTDNVETFRNILANLGSSKQPLSVFIGDSIGDLLCLLEADVGIIIGSNSSLRKVGEQFGVSFVPLYSGLIKKQSEVAGEDSLVWKGLSGVLYTASSWTEIHAFLFGA</sequence>
<protein>
    <recommendedName>
        <fullName evidence="3">Thiaminase-2/PQQC domain-containing protein</fullName>
    </recommendedName>
</protein>
<dbReference type="SUPFAM" id="SSF56784">
    <property type="entry name" value="HAD-like"/>
    <property type="match status" value="1"/>
</dbReference>
<dbReference type="Proteomes" id="UP000734854">
    <property type="component" value="Unassembled WGS sequence"/>
</dbReference>
<evidence type="ECO:0000313" key="1">
    <source>
        <dbReference type="EMBL" id="KAG6516001.1"/>
    </source>
</evidence>
<dbReference type="InterPro" id="IPR036412">
    <property type="entry name" value="HAD-like_sf"/>
</dbReference>
<dbReference type="EMBL" id="JACMSC010000007">
    <property type="protein sequence ID" value="KAG6516001.1"/>
    <property type="molecule type" value="Genomic_DNA"/>
</dbReference>
<dbReference type="InterPro" id="IPR050967">
    <property type="entry name" value="Thiamine_Salvage_TenA"/>
</dbReference>
<evidence type="ECO:0008006" key="3">
    <source>
        <dbReference type="Google" id="ProtNLM"/>
    </source>
</evidence>
<reference evidence="1 2" key="1">
    <citation type="submission" date="2020-08" db="EMBL/GenBank/DDBJ databases">
        <title>Plant Genome Project.</title>
        <authorList>
            <person name="Zhang R.-G."/>
        </authorList>
    </citation>
    <scope>NUCLEOTIDE SEQUENCE [LARGE SCALE GENOMIC DNA]</scope>
    <source>
        <tissue evidence="1">Rhizome</tissue>
    </source>
</reference>
<dbReference type="PANTHER" id="PTHR43198:SF2">
    <property type="entry name" value="SI:CH1073-67J19.1-RELATED"/>
    <property type="match status" value="1"/>
</dbReference>
<keyword evidence="2" id="KW-1185">Reference proteome</keyword>
<comment type="caution">
    <text evidence="1">The sequence shown here is derived from an EMBL/GenBank/DDBJ whole genome shotgun (WGS) entry which is preliminary data.</text>
</comment>
<dbReference type="SUPFAM" id="SSF48613">
    <property type="entry name" value="Heme oxygenase-like"/>
    <property type="match status" value="1"/>
</dbReference>
<dbReference type="Gene3D" id="3.40.50.1000">
    <property type="entry name" value="HAD superfamily/HAD-like"/>
    <property type="match status" value="1"/>
</dbReference>
<dbReference type="Gene3D" id="1.20.910.10">
    <property type="entry name" value="Heme oxygenase-like"/>
    <property type="match status" value="1"/>
</dbReference>
<dbReference type="InterPro" id="IPR016084">
    <property type="entry name" value="Haem_Oase-like_multi-hlx"/>
</dbReference>
<organism evidence="1 2">
    <name type="scientific">Zingiber officinale</name>
    <name type="common">Ginger</name>
    <name type="synonym">Amomum zingiber</name>
    <dbReference type="NCBI Taxonomy" id="94328"/>
    <lineage>
        <taxon>Eukaryota</taxon>
        <taxon>Viridiplantae</taxon>
        <taxon>Streptophyta</taxon>
        <taxon>Embryophyta</taxon>
        <taxon>Tracheophyta</taxon>
        <taxon>Spermatophyta</taxon>
        <taxon>Magnoliopsida</taxon>
        <taxon>Liliopsida</taxon>
        <taxon>Zingiberales</taxon>
        <taxon>Zingiberaceae</taxon>
        <taxon>Zingiber</taxon>
    </lineage>
</organism>
<gene>
    <name evidence="1" type="ORF">ZIOFF_026448</name>
</gene>